<dbReference type="Gene3D" id="1.25.40.10">
    <property type="entry name" value="Tetratricopeptide repeat domain"/>
    <property type="match status" value="4"/>
</dbReference>
<dbReference type="Pfam" id="PF17128">
    <property type="entry name" value="DUF5107"/>
    <property type="match status" value="1"/>
</dbReference>
<dbReference type="AlphaFoldDB" id="A0A327X5I3"/>
<accession>A0A327X5I3</accession>
<feature type="repeat" description="TPR" evidence="1">
    <location>
        <begin position="768"/>
        <end position="801"/>
    </location>
</feature>
<dbReference type="Pfam" id="PF13432">
    <property type="entry name" value="TPR_16"/>
    <property type="match status" value="2"/>
</dbReference>
<dbReference type="PANTHER" id="PTHR12558">
    <property type="entry name" value="CELL DIVISION CYCLE 16,23,27"/>
    <property type="match status" value="1"/>
</dbReference>
<dbReference type="Pfam" id="PF13174">
    <property type="entry name" value="TPR_6"/>
    <property type="match status" value="1"/>
</dbReference>
<proteinExistence type="predicted"/>
<dbReference type="RefSeq" id="WP_111626507.1">
    <property type="nucleotide sequence ID" value="NZ_QLMC01000001.1"/>
</dbReference>
<evidence type="ECO:0000313" key="4">
    <source>
        <dbReference type="Proteomes" id="UP000248790"/>
    </source>
</evidence>
<evidence type="ECO:0000256" key="1">
    <source>
        <dbReference type="PROSITE-ProRule" id="PRU00339"/>
    </source>
</evidence>
<organism evidence="3 4">
    <name type="scientific">Larkinella arboricola</name>
    <dbReference type="NCBI Taxonomy" id="643671"/>
    <lineage>
        <taxon>Bacteria</taxon>
        <taxon>Pseudomonadati</taxon>
        <taxon>Bacteroidota</taxon>
        <taxon>Cytophagia</taxon>
        <taxon>Cytophagales</taxon>
        <taxon>Spirosomataceae</taxon>
        <taxon>Larkinella</taxon>
    </lineage>
</organism>
<feature type="repeat" description="TPR" evidence="1">
    <location>
        <begin position="707"/>
        <end position="740"/>
    </location>
</feature>
<dbReference type="SUPFAM" id="SSF48452">
    <property type="entry name" value="TPR-like"/>
    <property type="match status" value="4"/>
</dbReference>
<evidence type="ECO:0000259" key="2">
    <source>
        <dbReference type="Pfam" id="PF17128"/>
    </source>
</evidence>
<dbReference type="OrthoDB" id="174931at2"/>
<name>A0A327X5I3_LARAB</name>
<comment type="caution">
    <text evidence="3">The sequence shown here is derived from an EMBL/GenBank/DDBJ whole genome shotgun (WGS) entry which is preliminary data.</text>
</comment>
<sequence>MDLQEVNVWEESVIIPTYGVGAPEKNPMFLEKRVYQGSSGVVYPNAVIEKIDDHKEDRAYQAVFLENQYLKIMVLPQLGGRIQMAYDKIKNRHFIYYNGVIKPALVGLTGPWISGGIEFNWPQHHRPSTFEPVDYTTEAHPDGSKTVWVSEVERMFHTKGMAGFRLYPDKAYLEIQGVLYNRTPMPQTFLWWANPAVKVNDHYQSVFPPDVYAVYDHGRRDVSSFPIARGTYYKVDYSPGTDISRYKNIPVPTSYMAVASKYDFMGGYEHDSRGGLLHVADHHLSPGKKQWTWGNGEFGYAWDRNLTDEDGPYIELMTGVFTDNQPDFSWIMPNEERQFTQYFMPYSEIGLVKNATKEAAVNLEWTEETVRVGVYATAVYPGAIVRLTQDEEVVFEQTVDLTPEQPFFYEVSQPIEKPASLSVSVETADGIELVTYQPEEPIEQAIPEPAQAAKDPAEVENNEQLYLTGLHIEQYRHATYAATDYYEEALRRDPGDVRCNNAMGLWLLRRGQIARAEPYFRRAIQTLTQRNPNPYDGEPYYNLGLCLQLLGRDAEAYDAFYKATWNAAWQDTSFLELARVATRRKTYDKALKLVEQSLIRKWHGHSARHLKAALLRKTGRTAEALRLIDDTLAIDRFHFGCLFEKSLIEQADNPLKAAQTRRELNELMRFYVHNYLAYALDYSRAGLYDEAIALLTELLASGQPVYPMVYYFLAYFHHQLGDAQTAREYLKKATEASPDFVFPNRLEELQVLQWATSQTDDNQSINHAHTWYFLGNFWYANRQYDEAIAAWERSVNLKDTFPTVFRNLSLAYYNKRHQPDRARTALETAFALDPMDARVLMELDQLYKKLNHPPAERLALLEKHLTVTEQRDDLYLERITLYNQLGNHQKARDLLASRQFHPWEGGEGKVVGQYLICHLELAKQALQNADYAEALTLLEAAETYPPNLGEGKLFGVHEPDLFYLKGLAYEGLGDPNTARGYFERASVGLEAPVQAVFYNDQQPDKLFYQGLARKKLGQHERAESLFNRLIEYGQMHRNDTIKIDYFAVSLPDLLVFDADLNERNRIHCDYLMGLGYLGLGNGHTQRAIDCFDRVLALDGTHQGAALHKKMVQFLALPEMSG</sequence>
<dbReference type="PROSITE" id="PS50005">
    <property type="entry name" value="TPR"/>
    <property type="match status" value="2"/>
</dbReference>
<dbReference type="Proteomes" id="UP000248790">
    <property type="component" value="Unassembled WGS sequence"/>
</dbReference>
<keyword evidence="1" id="KW-0802">TPR repeat</keyword>
<reference evidence="3 4" key="1">
    <citation type="submission" date="2018-06" db="EMBL/GenBank/DDBJ databases">
        <title>Genomic Encyclopedia of Archaeal and Bacterial Type Strains, Phase II (KMG-II): from individual species to whole genera.</title>
        <authorList>
            <person name="Goeker M."/>
        </authorList>
    </citation>
    <scope>NUCLEOTIDE SEQUENCE [LARGE SCALE GENOMIC DNA]</scope>
    <source>
        <strain evidence="3 4">DSM 21851</strain>
    </source>
</reference>
<dbReference type="InterPro" id="IPR011990">
    <property type="entry name" value="TPR-like_helical_dom_sf"/>
</dbReference>
<dbReference type="InterPro" id="IPR019734">
    <property type="entry name" value="TPR_rpt"/>
</dbReference>
<keyword evidence="4" id="KW-1185">Reference proteome</keyword>
<dbReference type="SMART" id="SM00028">
    <property type="entry name" value="TPR"/>
    <property type="match status" value="10"/>
</dbReference>
<protein>
    <submittedName>
        <fullName evidence="3">Tfp pilus assembly protein PilF</fullName>
    </submittedName>
</protein>
<dbReference type="EMBL" id="QLMC01000001">
    <property type="protein sequence ID" value="RAK02297.1"/>
    <property type="molecule type" value="Genomic_DNA"/>
</dbReference>
<feature type="domain" description="DUF5107" evidence="2">
    <location>
        <begin position="42"/>
        <end position="330"/>
    </location>
</feature>
<gene>
    <name evidence="3" type="ORF">LX87_00417</name>
</gene>
<evidence type="ECO:0000313" key="3">
    <source>
        <dbReference type="EMBL" id="RAK02297.1"/>
    </source>
</evidence>
<dbReference type="InterPro" id="IPR033396">
    <property type="entry name" value="DUF5107"/>
</dbReference>
<dbReference type="PANTHER" id="PTHR12558:SF13">
    <property type="entry name" value="CELL DIVISION CYCLE PROTEIN 27 HOMOLOG"/>
    <property type="match status" value="1"/>
</dbReference>